<keyword evidence="4" id="KW-0961">Cell wall biogenesis/degradation</keyword>
<evidence type="ECO:0000313" key="8">
    <source>
        <dbReference type="Proteomes" id="UP000179362"/>
    </source>
</evidence>
<feature type="chain" id="PRO_5009225709" description="N-acetylmuramoyl-L-alanine amidase" evidence="5">
    <location>
        <begin position="22"/>
        <end position="219"/>
    </location>
</feature>
<dbReference type="GO" id="GO:0009254">
    <property type="term" value="P:peptidoglycan turnover"/>
    <property type="evidence" value="ECO:0007669"/>
    <property type="project" value="TreeGrafter"/>
</dbReference>
<dbReference type="GO" id="GO:0008745">
    <property type="term" value="F:N-acetylmuramoyl-L-alanine amidase activity"/>
    <property type="evidence" value="ECO:0007669"/>
    <property type="project" value="UniProtKB-EC"/>
</dbReference>
<dbReference type="Pfam" id="PF01510">
    <property type="entry name" value="Amidase_2"/>
    <property type="match status" value="1"/>
</dbReference>
<feature type="signal peptide" evidence="5">
    <location>
        <begin position="1"/>
        <end position="21"/>
    </location>
</feature>
<dbReference type="EC" id="3.5.1.28" evidence="2"/>
<evidence type="ECO:0000256" key="1">
    <source>
        <dbReference type="ARBA" id="ARBA00001561"/>
    </source>
</evidence>
<keyword evidence="5" id="KW-0732">Signal</keyword>
<evidence type="ECO:0000256" key="4">
    <source>
        <dbReference type="ARBA" id="ARBA00023316"/>
    </source>
</evidence>
<dbReference type="InterPro" id="IPR036505">
    <property type="entry name" value="Amidase/PGRP_sf"/>
</dbReference>
<sequence>MARRKMAVGALAISIAAVAIAQEFEEFPIISPRRLELAKEYSRQHYGVDSYELKDTKIIVIHYTGIPTLQKSLDAFRAAFLPGHRKEIKNHGRVNVGVHFVVDRNGDIYTLLPTNVIGRHTIGFNHVSLGIENVAADASQLTEKQLVANVMLVKRLTGQFPSIEYLIGHHEYQRSEFPHYRLFKELDGHYKPTIKLDPGKKFMDELRGQLRLAGIRLRD</sequence>
<dbReference type="InterPro" id="IPR051206">
    <property type="entry name" value="NAMLAA_amidase_2"/>
</dbReference>
<dbReference type="CDD" id="cd06583">
    <property type="entry name" value="PGRP"/>
    <property type="match status" value="1"/>
</dbReference>
<evidence type="ECO:0000259" key="6">
    <source>
        <dbReference type="SMART" id="SM00644"/>
    </source>
</evidence>
<dbReference type="GO" id="GO:0009253">
    <property type="term" value="P:peptidoglycan catabolic process"/>
    <property type="evidence" value="ECO:0007669"/>
    <property type="project" value="InterPro"/>
</dbReference>
<proteinExistence type="predicted"/>
<comment type="caution">
    <text evidence="7">The sequence shown here is derived from an EMBL/GenBank/DDBJ whole genome shotgun (WGS) entry which is preliminary data.</text>
</comment>
<dbReference type="AlphaFoldDB" id="A0A1F6TZ96"/>
<dbReference type="Gene3D" id="3.40.80.10">
    <property type="entry name" value="Peptidoglycan recognition protein-like"/>
    <property type="match status" value="1"/>
</dbReference>
<dbReference type="Proteomes" id="UP000179362">
    <property type="component" value="Unassembled WGS sequence"/>
</dbReference>
<feature type="domain" description="N-acetylmuramoyl-L-alanine amidase" evidence="6">
    <location>
        <begin position="46"/>
        <end position="179"/>
    </location>
</feature>
<dbReference type="InterPro" id="IPR002502">
    <property type="entry name" value="Amidase_domain"/>
</dbReference>
<organism evidence="7 8">
    <name type="scientific">Candidatus Muproteobacteria bacterium RIFCSPHIGHO2_02_FULL_65_16</name>
    <dbReference type="NCBI Taxonomy" id="1817766"/>
    <lineage>
        <taxon>Bacteria</taxon>
        <taxon>Pseudomonadati</taxon>
        <taxon>Pseudomonadota</taxon>
        <taxon>Candidatus Muproteobacteria</taxon>
    </lineage>
</organism>
<evidence type="ECO:0000256" key="3">
    <source>
        <dbReference type="ARBA" id="ARBA00022801"/>
    </source>
</evidence>
<dbReference type="PANTHER" id="PTHR30417:SF1">
    <property type="entry name" value="N-ACETYLMURAMOYL-L-ALANINE AMIDASE AMID"/>
    <property type="match status" value="1"/>
</dbReference>
<evidence type="ECO:0000256" key="2">
    <source>
        <dbReference type="ARBA" id="ARBA00011901"/>
    </source>
</evidence>
<dbReference type="EMBL" id="MFTA01000086">
    <property type="protein sequence ID" value="OGI50402.1"/>
    <property type="molecule type" value="Genomic_DNA"/>
</dbReference>
<comment type="catalytic activity">
    <reaction evidence="1">
        <text>Hydrolyzes the link between N-acetylmuramoyl residues and L-amino acid residues in certain cell-wall glycopeptides.</text>
        <dbReference type="EC" id="3.5.1.28"/>
    </reaction>
</comment>
<name>A0A1F6TZ96_9PROT</name>
<evidence type="ECO:0000313" key="7">
    <source>
        <dbReference type="EMBL" id="OGI50402.1"/>
    </source>
</evidence>
<dbReference type="PANTHER" id="PTHR30417">
    <property type="entry name" value="N-ACETYLMURAMOYL-L-ALANINE AMIDASE AMID"/>
    <property type="match status" value="1"/>
</dbReference>
<dbReference type="SMART" id="SM00644">
    <property type="entry name" value="Ami_2"/>
    <property type="match status" value="1"/>
</dbReference>
<accession>A0A1F6TZ96</accession>
<dbReference type="SUPFAM" id="SSF55846">
    <property type="entry name" value="N-acetylmuramoyl-L-alanine amidase-like"/>
    <property type="match status" value="1"/>
</dbReference>
<gene>
    <name evidence="7" type="ORF">A3B81_01715</name>
</gene>
<evidence type="ECO:0000256" key="5">
    <source>
        <dbReference type="SAM" id="SignalP"/>
    </source>
</evidence>
<protein>
    <recommendedName>
        <fullName evidence="2">N-acetylmuramoyl-L-alanine amidase</fullName>
        <ecNumber evidence="2">3.5.1.28</ecNumber>
    </recommendedName>
</protein>
<reference evidence="7 8" key="1">
    <citation type="journal article" date="2016" name="Nat. Commun.">
        <title>Thousands of microbial genomes shed light on interconnected biogeochemical processes in an aquifer system.</title>
        <authorList>
            <person name="Anantharaman K."/>
            <person name="Brown C.T."/>
            <person name="Hug L.A."/>
            <person name="Sharon I."/>
            <person name="Castelle C.J."/>
            <person name="Probst A.J."/>
            <person name="Thomas B.C."/>
            <person name="Singh A."/>
            <person name="Wilkins M.J."/>
            <person name="Karaoz U."/>
            <person name="Brodie E.L."/>
            <person name="Williams K.H."/>
            <person name="Hubbard S.S."/>
            <person name="Banfield J.F."/>
        </authorList>
    </citation>
    <scope>NUCLEOTIDE SEQUENCE [LARGE SCALE GENOMIC DNA]</scope>
</reference>
<dbReference type="GO" id="GO:0071555">
    <property type="term" value="P:cell wall organization"/>
    <property type="evidence" value="ECO:0007669"/>
    <property type="project" value="UniProtKB-KW"/>
</dbReference>
<keyword evidence="3" id="KW-0378">Hydrolase</keyword>